<proteinExistence type="predicted"/>
<dbReference type="GO" id="GO:0019068">
    <property type="term" value="P:virion assembly"/>
    <property type="evidence" value="ECO:0007669"/>
    <property type="project" value="InterPro"/>
</dbReference>
<sequence>MRIETLFTTPEAPRASALQTLFDNRVPAPPAPAKSEPLKASTTGYPSYAGAGLSRLNADWIGTLLSSDQEVRNSLKRLRARCRQLHNNNDYAMRFVNLVKRNAVGPNGIQLEAQLQADQDELAEQVNDELERGWRKWCRKGNPTADGKLSWVDVQNLVWESLIVDGEVFLRKIVGFPDNDFGFTLQFIDPDQVDVQFNRPRKVDSARGTVQNEVRMGIEVNEWLRPIAYWVLDGHPAEGHVKRTAIPASDMIHIHMFRRGNQTRGVPWLVTAMSRMNMLGGYEEAELTSARVGACQGGFFVSKTGEEYTGRKNKDDGSVEVSMEPGLFEQLPEGVDFKPFTPQHPNAAFPEFVKAMVRGMAVGLDISYPSLAGDLREVNFSSIRQAVLEEREMYRTLQTFAKDHLNQPVYEAWVPAAIPRKQLALPAAGIDEYVDPENLRWVGRGWTWVDPLKDVQAGKEARGSGQTTLAKLCAAQGEDWRDVIDQIAIEDDYAEKKGVILNFAVTKSADGLPAVTPDPSAPPVPVKDGDEEGENQ</sequence>
<keyword evidence="3" id="KW-1185">Reference proteome</keyword>
<dbReference type="RefSeq" id="WP_011523974.1">
    <property type="nucleotide sequence ID" value="NC_008009.1"/>
</dbReference>
<protein>
    <submittedName>
        <fullName evidence="2">Phage portal protein, lambda</fullName>
    </submittedName>
</protein>
<name>Q1ILS5_KORVE</name>
<dbReference type="Pfam" id="PF05136">
    <property type="entry name" value="Phage_portal_2"/>
    <property type="match status" value="1"/>
</dbReference>
<dbReference type="EMBL" id="CP000360">
    <property type="protein sequence ID" value="ABF42175.1"/>
    <property type="molecule type" value="Genomic_DNA"/>
</dbReference>
<dbReference type="OrthoDB" id="2664at2"/>
<dbReference type="EnsemblBacteria" id="ABF42175">
    <property type="protein sequence ID" value="ABF42175"/>
    <property type="gene ID" value="Acid345_3174"/>
</dbReference>
<evidence type="ECO:0000313" key="2">
    <source>
        <dbReference type="EMBL" id="ABF42175.1"/>
    </source>
</evidence>
<dbReference type="Proteomes" id="UP000002432">
    <property type="component" value="Chromosome"/>
</dbReference>
<dbReference type="KEGG" id="aba:Acid345_3174"/>
<feature type="region of interest" description="Disordered" evidence="1">
    <location>
        <begin position="510"/>
        <end position="536"/>
    </location>
</feature>
<accession>Q1ILS5</accession>
<evidence type="ECO:0000256" key="1">
    <source>
        <dbReference type="SAM" id="MobiDB-lite"/>
    </source>
</evidence>
<dbReference type="GO" id="GO:0005198">
    <property type="term" value="F:structural molecule activity"/>
    <property type="evidence" value="ECO:0007669"/>
    <property type="project" value="InterPro"/>
</dbReference>
<organism evidence="2 3">
    <name type="scientific">Koribacter versatilis (strain Ellin345)</name>
    <dbReference type="NCBI Taxonomy" id="204669"/>
    <lineage>
        <taxon>Bacteria</taxon>
        <taxon>Pseudomonadati</taxon>
        <taxon>Acidobacteriota</taxon>
        <taxon>Terriglobia</taxon>
        <taxon>Terriglobales</taxon>
        <taxon>Candidatus Korobacteraceae</taxon>
        <taxon>Candidatus Korobacter</taxon>
    </lineage>
</organism>
<gene>
    <name evidence="2" type="ordered locus">Acid345_3174</name>
</gene>
<dbReference type="InterPro" id="IPR006429">
    <property type="entry name" value="Phage_lambda_portal"/>
</dbReference>
<dbReference type="AlphaFoldDB" id="Q1ILS5"/>
<dbReference type="STRING" id="204669.Acid345_3174"/>
<reference evidence="2 3" key="1">
    <citation type="journal article" date="2009" name="Appl. Environ. Microbiol.">
        <title>Three genomes from the phylum Acidobacteria provide insight into the lifestyles of these microorganisms in soils.</title>
        <authorList>
            <person name="Ward N.L."/>
            <person name="Challacombe J.F."/>
            <person name="Janssen P.H."/>
            <person name="Henrissat B."/>
            <person name="Coutinho P.M."/>
            <person name="Wu M."/>
            <person name="Xie G."/>
            <person name="Haft D.H."/>
            <person name="Sait M."/>
            <person name="Badger J."/>
            <person name="Barabote R.D."/>
            <person name="Bradley B."/>
            <person name="Brettin T.S."/>
            <person name="Brinkac L.M."/>
            <person name="Bruce D."/>
            <person name="Creasy T."/>
            <person name="Daugherty S.C."/>
            <person name="Davidsen T.M."/>
            <person name="DeBoy R.T."/>
            <person name="Detter J.C."/>
            <person name="Dodson R.J."/>
            <person name="Durkin A.S."/>
            <person name="Ganapathy A."/>
            <person name="Gwinn-Giglio M."/>
            <person name="Han C.S."/>
            <person name="Khouri H."/>
            <person name="Kiss H."/>
            <person name="Kothari S.P."/>
            <person name="Madupu R."/>
            <person name="Nelson K.E."/>
            <person name="Nelson W.C."/>
            <person name="Paulsen I."/>
            <person name="Penn K."/>
            <person name="Ren Q."/>
            <person name="Rosovitz M.J."/>
            <person name="Selengut J.D."/>
            <person name="Shrivastava S."/>
            <person name="Sullivan S.A."/>
            <person name="Tapia R."/>
            <person name="Thompson L.S."/>
            <person name="Watkins K.L."/>
            <person name="Yang Q."/>
            <person name="Yu C."/>
            <person name="Zafar N."/>
            <person name="Zhou L."/>
            <person name="Kuske C.R."/>
        </authorList>
    </citation>
    <scope>NUCLEOTIDE SEQUENCE [LARGE SCALE GENOMIC DNA]</scope>
    <source>
        <strain evidence="2 3">Ellin345</strain>
    </source>
</reference>
<dbReference type="HOGENOM" id="CLU_027870_3_1_0"/>
<evidence type="ECO:0000313" key="3">
    <source>
        <dbReference type="Proteomes" id="UP000002432"/>
    </source>
</evidence>
<dbReference type="eggNOG" id="COG5511">
    <property type="taxonomic scope" value="Bacteria"/>
</dbReference>
<dbReference type="NCBIfam" id="TIGR01539">
    <property type="entry name" value="portal_lambda"/>
    <property type="match status" value="1"/>
</dbReference>